<sequence>MGSFLSRLNHHWFSVWMKPFLTTRFGCEPPFGDYYRGPRYYGKRTFNADEMAGWFYRKVLLSTSPQRPGNYAAMLILDRTFGAPAFATSGDASWRLAPSQDGVEDAIYHHDGRFYSVSYTGVVEAWQRDAESGAYTSTAVSPRLTIPPEEEEEGSPKYLATAPDGRLMVVVKHVQMTKKGRRSWWNDKWRCSFEVHVLGDDRLWKETRDIGDSALFVGLNNSLCVPTRGGPANEAGCLYFTDDELREAALRKRNESWSSLSYFRGCVHNDDEFHDIDVRAIGAYSLKDGTVKKMEALGKEWYHRLLMPPVWITPSIP</sequence>
<keyword evidence="2" id="KW-1185">Reference proteome</keyword>
<protein>
    <submittedName>
        <fullName evidence="1">Uncharacterized protein</fullName>
    </submittedName>
</protein>
<reference evidence="1" key="1">
    <citation type="submission" date="2021-05" db="EMBL/GenBank/DDBJ databases">
        <authorList>
            <person name="Scholz U."/>
            <person name="Mascher M."/>
            <person name="Fiebig A."/>
        </authorList>
    </citation>
    <scope>NUCLEOTIDE SEQUENCE [LARGE SCALE GENOMIC DNA]</scope>
</reference>
<dbReference type="EnsemblPlants" id="AVESA.00010b.r2.3DG0568100.1">
    <property type="protein sequence ID" value="AVESA.00010b.r2.3DG0568100.1.CDS.1"/>
    <property type="gene ID" value="AVESA.00010b.r2.3DG0568100"/>
</dbReference>
<dbReference type="Proteomes" id="UP001732700">
    <property type="component" value="Chromosome 3D"/>
</dbReference>
<evidence type="ECO:0000313" key="1">
    <source>
        <dbReference type="EnsemblPlants" id="AVESA.00010b.r2.3DG0568100.1.CDS.1"/>
    </source>
</evidence>
<reference evidence="1" key="2">
    <citation type="submission" date="2025-09" db="UniProtKB">
        <authorList>
            <consortium name="EnsemblPlants"/>
        </authorList>
    </citation>
    <scope>IDENTIFICATION</scope>
</reference>
<organism evidence="1 2">
    <name type="scientific">Avena sativa</name>
    <name type="common">Oat</name>
    <dbReference type="NCBI Taxonomy" id="4498"/>
    <lineage>
        <taxon>Eukaryota</taxon>
        <taxon>Viridiplantae</taxon>
        <taxon>Streptophyta</taxon>
        <taxon>Embryophyta</taxon>
        <taxon>Tracheophyta</taxon>
        <taxon>Spermatophyta</taxon>
        <taxon>Magnoliopsida</taxon>
        <taxon>Liliopsida</taxon>
        <taxon>Poales</taxon>
        <taxon>Poaceae</taxon>
        <taxon>BOP clade</taxon>
        <taxon>Pooideae</taxon>
        <taxon>Poodae</taxon>
        <taxon>Poeae</taxon>
        <taxon>Poeae Chloroplast Group 1 (Aveneae type)</taxon>
        <taxon>Aveninae</taxon>
        <taxon>Avena</taxon>
    </lineage>
</organism>
<proteinExistence type="predicted"/>
<evidence type="ECO:0000313" key="2">
    <source>
        <dbReference type="Proteomes" id="UP001732700"/>
    </source>
</evidence>
<name>A0ACD5W359_AVESA</name>
<accession>A0ACD5W359</accession>